<dbReference type="Pfam" id="PF12780">
    <property type="entry name" value="AAA_8"/>
    <property type="match status" value="1"/>
</dbReference>
<evidence type="ECO:0000259" key="4">
    <source>
        <dbReference type="Pfam" id="PF12780"/>
    </source>
</evidence>
<accession>A0A1A8WT84</accession>
<dbReference type="EMBL" id="FLQU01001809">
    <property type="protein sequence ID" value="SBS94546.1"/>
    <property type="molecule type" value="Genomic_DNA"/>
</dbReference>
<dbReference type="InterPro" id="IPR024317">
    <property type="entry name" value="Dynein_heavy_chain_D4_dom"/>
</dbReference>
<reference evidence="7" key="1">
    <citation type="submission" date="2016-05" db="EMBL/GenBank/DDBJ databases">
        <authorList>
            <person name="Naeem Raeece"/>
        </authorList>
    </citation>
    <scope>NUCLEOTIDE SEQUENCE [LARGE SCALE GENOMIC DNA]</scope>
</reference>
<feature type="domain" description="Dynein heavy chain ATP-binding dynein motor region" evidence="5">
    <location>
        <begin position="505"/>
        <end position="616"/>
    </location>
</feature>
<gene>
    <name evidence="6" type="ORF">POVCU2_0088940</name>
</gene>
<feature type="domain" description="Dynein heavy chain AAA module D4" evidence="4">
    <location>
        <begin position="3"/>
        <end position="128"/>
    </location>
</feature>
<dbReference type="GO" id="GO:0030286">
    <property type="term" value="C:dynein complex"/>
    <property type="evidence" value="ECO:0007669"/>
    <property type="project" value="InterPro"/>
</dbReference>
<evidence type="ECO:0000259" key="5">
    <source>
        <dbReference type="Pfam" id="PF12781"/>
    </source>
</evidence>
<feature type="coiled-coil region" evidence="1">
    <location>
        <begin position="154"/>
        <end position="191"/>
    </location>
</feature>
<organism evidence="6 7">
    <name type="scientific">Plasmodium ovale curtisi</name>
    <dbReference type="NCBI Taxonomy" id="864141"/>
    <lineage>
        <taxon>Eukaryota</taxon>
        <taxon>Sar</taxon>
        <taxon>Alveolata</taxon>
        <taxon>Apicomplexa</taxon>
        <taxon>Aconoidasida</taxon>
        <taxon>Haemosporida</taxon>
        <taxon>Plasmodiidae</taxon>
        <taxon>Plasmodium</taxon>
        <taxon>Plasmodium (Plasmodium)</taxon>
    </lineage>
</organism>
<feature type="region of interest" description="Disordered" evidence="2">
    <location>
        <begin position="640"/>
        <end position="687"/>
    </location>
</feature>
<dbReference type="InterPro" id="IPR026983">
    <property type="entry name" value="DHC"/>
</dbReference>
<dbReference type="InterPro" id="IPR035706">
    <property type="entry name" value="AAA_9"/>
</dbReference>
<evidence type="ECO:0000313" key="6">
    <source>
        <dbReference type="EMBL" id="SBS94546.1"/>
    </source>
</evidence>
<dbReference type="Gene3D" id="1.20.920.20">
    <property type="match status" value="1"/>
</dbReference>
<evidence type="ECO:0000256" key="1">
    <source>
        <dbReference type="SAM" id="Coils"/>
    </source>
</evidence>
<name>A0A1A8WT84_PLAOA</name>
<feature type="domain" description="Dynein heavy chain coiled coil stalk" evidence="3">
    <location>
        <begin position="141"/>
        <end position="479"/>
    </location>
</feature>
<dbReference type="InterPro" id="IPR027417">
    <property type="entry name" value="P-loop_NTPase"/>
</dbReference>
<dbReference type="Pfam" id="PF12781">
    <property type="entry name" value="AAA_9"/>
    <property type="match status" value="1"/>
</dbReference>
<dbReference type="Proteomes" id="UP000078560">
    <property type="component" value="Unassembled WGS sequence"/>
</dbReference>
<dbReference type="GO" id="GO:0005930">
    <property type="term" value="C:axoneme"/>
    <property type="evidence" value="ECO:0007669"/>
    <property type="project" value="TreeGrafter"/>
</dbReference>
<proteinExistence type="predicted"/>
<dbReference type="GO" id="GO:0045505">
    <property type="term" value="F:dynein intermediate chain binding"/>
    <property type="evidence" value="ECO:0007669"/>
    <property type="project" value="InterPro"/>
</dbReference>
<dbReference type="GO" id="GO:0008569">
    <property type="term" value="F:minus-end-directed microtubule motor activity"/>
    <property type="evidence" value="ECO:0007669"/>
    <property type="project" value="TreeGrafter"/>
</dbReference>
<evidence type="ECO:0000259" key="3">
    <source>
        <dbReference type="Pfam" id="PF12777"/>
    </source>
</evidence>
<dbReference type="FunFam" id="1.20.920.20:FF:000010">
    <property type="entry name" value="Dynein heavy chain, putative"/>
    <property type="match status" value="1"/>
</dbReference>
<feature type="coiled-coil region" evidence="1">
    <location>
        <begin position="352"/>
        <end position="435"/>
    </location>
</feature>
<evidence type="ECO:0000256" key="2">
    <source>
        <dbReference type="SAM" id="MobiDB-lite"/>
    </source>
</evidence>
<evidence type="ECO:0000313" key="7">
    <source>
        <dbReference type="Proteomes" id="UP000078560"/>
    </source>
</evidence>
<dbReference type="GO" id="GO:0097729">
    <property type="term" value="C:9+2 motile cilium"/>
    <property type="evidence" value="ECO:0007669"/>
    <property type="project" value="TreeGrafter"/>
</dbReference>
<dbReference type="GO" id="GO:0051959">
    <property type="term" value="F:dynein light intermediate chain binding"/>
    <property type="evidence" value="ECO:0007669"/>
    <property type="project" value="InterPro"/>
</dbReference>
<dbReference type="PANTHER" id="PTHR10676">
    <property type="entry name" value="DYNEIN HEAVY CHAIN FAMILY PROTEIN"/>
    <property type="match status" value="1"/>
</dbReference>
<feature type="non-terminal residue" evidence="6">
    <location>
        <position position="1"/>
    </location>
</feature>
<feature type="non-terminal residue" evidence="6">
    <location>
        <position position="687"/>
    </location>
</feature>
<dbReference type="Gene3D" id="3.40.50.300">
    <property type="entry name" value="P-loop containing nucleotide triphosphate hydrolases"/>
    <property type="match status" value="2"/>
</dbReference>
<dbReference type="InterPro" id="IPR024743">
    <property type="entry name" value="Dynein_HC_stalk"/>
</dbReference>
<dbReference type="AlphaFoldDB" id="A0A1A8WT84"/>
<dbReference type="GO" id="GO:0060294">
    <property type="term" value="P:cilium movement involved in cell motility"/>
    <property type="evidence" value="ECO:0007669"/>
    <property type="project" value="TreeGrafter"/>
</dbReference>
<dbReference type="Pfam" id="PF12777">
    <property type="entry name" value="MT"/>
    <property type="match status" value="1"/>
</dbReference>
<sequence>KYLNIGESNEDVFNYYISKIRKNFKIAITHSPISNLYRNRLIKFPSLLSNFSFIYFLPWPYEALINVSNKFLDDVEINEELKKNICEHMAYVHTSTNDMNKTYFEQKNRYNYVIPKTFLEYIYFYKNLLSVKTVEIEKSVERLNKGLLALTSTKENVQVLKKEIEIKIKNIEEKKIEVNEILSKVKEATEVTNKEQEVVNEEKKRNEIFTKEAIEIQIRADKELSEALPIMNKAKEAVNCITKSAIQELKSLQNPPKECLDVTHAVLIALKEIKNYSWKFAQKIMNNPTQFLSKLQNFDAENMEDETVNLLAPFIQKKFFNYEMMKTKSSACAYLALWLINIVKYNEVYKKVKPLMDKLQEATNNKNNAQEKLDQLENKVKELTQSVENLRRKMNEVNEEKNNIIRIYNESKDKLNRAENLVNMLSDEYSRWSDEIAIIISNKKYIYGDCLLLSSFITYLGVFSSSFRIKLWKNLWLEHIKKSNILISNISSPIDIMVQDIQIATWKNEKLPEDIISIENALIVSTCYRWPLLIDPQLQGLKWLKVKGGNNITCLQFNCKNFIQKVKNVILKGGYLIIENINEEIDNVIDSLLNREFIKKGNDTFIKIDNEEIQFNYPNATSRISKIKSFFENTLNSNTASNNTLNSSKSENMGNSENAENNEDSADNLSIQMDSNDKQYNHNVNKS</sequence>
<protein>
    <submittedName>
        <fullName evidence="6">Dynein heavy chain, putative</fullName>
    </submittedName>
</protein>
<keyword evidence="1" id="KW-0175">Coiled coil</keyword>
<dbReference type="PANTHER" id="PTHR10676:SF36">
    <property type="entry name" value="DYNEIN HEAVY CHAIN AT 93AB, ISOFORM C"/>
    <property type="match status" value="1"/>
</dbReference>
<dbReference type="SUPFAM" id="SSF57997">
    <property type="entry name" value="Tropomyosin"/>
    <property type="match status" value="1"/>
</dbReference>